<proteinExistence type="predicted"/>
<organism evidence="2 3">
    <name type="scientific">Anisodus acutangulus</name>
    <dbReference type="NCBI Taxonomy" id="402998"/>
    <lineage>
        <taxon>Eukaryota</taxon>
        <taxon>Viridiplantae</taxon>
        <taxon>Streptophyta</taxon>
        <taxon>Embryophyta</taxon>
        <taxon>Tracheophyta</taxon>
        <taxon>Spermatophyta</taxon>
        <taxon>Magnoliopsida</taxon>
        <taxon>eudicotyledons</taxon>
        <taxon>Gunneridae</taxon>
        <taxon>Pentapetalae</taxon>
        <taxon>asterids</taxon>
        <taxon>lamiids</taxon>
        <taxon>Solanales</taxon>
        <taxon>Solanaceae</taxon>
        <taxon>Solanoideae</taxon>
        <taxon>Hyoscyameae</taxon>
        <taxon>Anisodus</taxon>
    </lineage>
</organism>
<evidence type="ECO:0000256" key="1">
    <source>
        <dbReference type="SAM" id="Phobius"/>
    </source>
</evidence>
<name>A0A9Q1LH73_9SOLA</name>
<sequence length="80" mass="9371">MVKKSFPFPYKNIVQLIFFLHCKTTIYIHIHYLFKAFSVYLALFSMLTTLTRNLETKHTTKKKPMGFVVKSILMINAGQV</sequence>
<keyword evidence="1" id="KW-0472">Membrane</keyword>
<accession>A0A9Q1LH73</accession>
<comment type="caution">
    <text evidence="2">The sequence shown here is derived from an EMBL/GenBank/DDBJ whole genome shotgun (WGS) entry which is preliminary data.</text>
</comment>
<keyword evidence="3" id="KW-1185">Reference proteome</keyword>
<dbReference type="EMBL" id="JAJAGQ010000019">
    <property type="protein sequence ID" value="KAJ8534922.1"/>
    <property type="molecule type" value="Genomic_DNA"/>
</dbReference>
<protein>
    <submittedName>
        <fullName evidence="2">Uncharacterized protein</fullName>
    </submittedName>
</protein>
<keyword evidence="1" id="KW-0812">Transmembrane</keyword>
<dbReference type="Proteomes" id="UP001152561">
    <property type="component" value="Unassembled WGS sequence"/>
</dbReference>
<feature type="transmembrane region" description="Helical" evidence="1">
    <location>
        <begin position="36"/>
        <end position="54"/>
    </location>
</feature>
<reference evidence="3" key="1">
    <citation type="journal article" date="2023" name="Proc. Natl. Acad. Sci. U.S.A.">
        <title>Genomic and structural basis for evolution of tropane alkaloid biosynthesis.</title>
        <authorList>
            <person name="Wanga Y.-J."/>
            <person name="Taina T."/>
            <person name="Yua J.-Y."/>
            <person name="Lia J."/>
            <person name="Xua B."/>
            <person name="Chenc J."/>
            <person name="D'Auriad J.C."/>
            <person name="Huanga J.-P."/>
            <person name="Huanga S.-X."/>
        </authorList>
    </citation>
    <scope>NUCLEOTIDE SEQUENCE [LARGE SCALE GENOMIC DNA]</scope>
    <source>
        <strain evidence="3">cv. KIB-2019</strain>
    </source>
</reference>
<gene>
    <name evidence="2" type="ORF">K7X08_016650</name>
</gene>
<evidence type="ECO:0000313" key="3">
    <source>
        <dbReference type="Proteomes" id="UP001152561"/>
    </source>
</evidence>
<dbReference type="AlphaFoldDB" id="A0A9Q1LH73"/>
<keyword evidence="1" id="KW-1133">Transmembrane helix</keyword>
<evidence type="ECO:0000313" key="2">
    <source>
        <dbReference type="EMBL" id="KAJ8534922.1"/>
    </source>
</evidence>